<dbReference type="RefSeq" id="WP_125334517.1">
    <property type="nucleotide sequence ID" value="NZ_WBVX01000006.1"/>
</dbReference>
<proteinExistence type="predicted"/>
<reference evidence="1 2" key="1">
    <citation type="submission" date="2019-09" db="EMBL/GenBank/DDBJ databases">
        <title>Taxonomic organization of the family Brucellaceae based on a phylogenomic approach.</title>
        <authorList>
            <person name="Leclercq S."/>
            <person name="Cloeckaert A."/>
            <person name="Zygmunt M.S."/>
        </authorList>
    </citation>
    <scope>NUCLEOTIDE SEQUENCE [LARGE SCALE GENOMIC DNA]</scope>
    <source>
        <strain evidence="1 2">WS1830</strain>
    </source>
</reference>
<evidence type="ECO:0000313" key="2">
    <source>
        <dbReference type="Proteomes" id="UP000481643"/>
    </source>
</evidence>
<comment type="caution">
    <text evidence="1">The sequence shown here is derived from an EMBL/GenBank/DDBJ whole genome shotgun (WGS) entry which is preliminary data.</text>
</comment>
<organism evidence="1 2">
    <name type="scientific">Brucella tritici</name>
    <dbReference type="NCBI Taxonomy" id="94626"/>
    <lineage>
        <taxon>Bacteria</taxon>
        <taxon>Pseudomonadati</taxon>
        <taxon>Pseudomonadota</taxon>
        <taxon>Alphaproteobacteria</taxon>
        <taxon>Hyphomicrobiales</taxon>
        <taxon>Brucellaceae</taxon>
        <taxon>Brucella/Ochrobactrum group</taxon>
        <taxon>Brucella</taxon>
    </lineage>
</organism>
<name>A0A6L3YTL9_9HYPH</name>
<sequence length="101" mass="11298">MSADYSTYVDENARLIILKALAMEINGSMNDSLLGHQLERFGISKPRSYLRNQMRWLENAAGAVRITEAGTALIATLTRTGRDHVERRLVLEGVQRPGDPE</sequence>
<dbReference type="AlphaFoldDB" id="A0A6L3YTL9"/>
<gene>
    <name evidence="1" type="ORF">F9L08_08240</name>
</gene>
<dbReference type="EMBL" id="WBVX01000006">
    <property type="protein sequence ID" value="KAB2687534.1"/>
    <property type="molecule type" value="Genomic_DNA"/>
</dbReference>
<evidence type="ECO:0008006" key="3">
    <source>
        <dbReference type="Google" id="ProtNLM"/>
    </source>
</evidence>
<protein>
    <recommendedName>
        <fullName evidence="3">Phage related protein</fullName>
    </recommendedName>
</protein>
<evidence type="ECO:0000313" key="1">
    <source>
        <dbReference type="EMBL" id="KAB2687534.1"/>
    </source>
</evidence>
<dbReference type="Proteomes" id="UP000481643">
    <property type="component" value="Unassembled WGS sequence"/>
</dbReference>
<accession>A0A6L3YTL9</accession>